<keyword evidence="12" id="KW-1185">Reference proteome</keyword>
<evidence type="ECO:0000313" key="11">
    <source>
        <dbReference type="EMBL" id="KAF3003054.1"/>
    </source>
</evidence>
<evidence type="ECO:0000256" key="4">
    <source>
        <dbReference type="ARBA" id="ARBA00022884"/>
    </source>
</evidence>
<dbReference type="Pfam" id="PF00806">
    <property type="entry name" value="PUF"/>
    <property type="match status" value="8"/>
</dbReference>
<feature type="repeat" description="Pumilio" evidence="8">
    <location>
        <begin position="635"/>
        <end position="670"/>
    </location>
</feature>
<evidence type="ECO:0000256" key="6">
    <source>
        <dbReference type="ARBA" id="ARBA00060736"/>
    </source>
</evidence>
<evidence type="ECO:0000256" key="2">
    <source>
        <dbReference type="ARBA" id="ARBA00022490"/>
    </source>
</evidence>
<feature type="region of interest" description="Disordered" evidence="9">
    <location>
        <begin position="845"/>
        <end position="918"/>
    </location>
</feature>
<dbReference type="InterPro" id="IPR016024">
    <property type="entry name" value="ARM-type_fold"/>
</dbReference>
<keyword evidence="4" id="KW-0694">RNA-binding</keyword>
<dbReference type="EMBL" id="SWKU01000010">
    <property type="protein sequence ID" value="KAF3003054.1"/>
    <property type="molecule type" value="Genomic_DNA"/>
</dbReference>
<feature type="compositionally biased region" description="Low complexity" evidence="9">
    <location>
        <begin position="868"/>
        <end position="888"/>
    </location>
</feature>
<dbReference type="PROSITE" id="PS50302">
    <property type="entry name" value="PUM"/>
    <property type="match status" value="8"/>
</dbReference>
<feature type="compositionally biased region" description="Polar residues" evidence="9">
    <location>
        <begin position="30"/>
        <end position="47"/>
    </location>
</feature>
<sequence length="918" mass="101504">MATMAGSTRNRDFTGGISLNNAENDRSAYTWGNSIWNTKPVGSSFGSTPRDGSRPRDSNAVSGATADVAEAKTGSGSLLSSSESEWRQSRSSNVWGDTSNIRSSGVSPVRRRSVVQNQNALQFGDNPSSLFSVSRTTSVNHGQGARALKPLLDPTSSNFTSRNVDSLANGFANFGFGQAELSPQRADNSVSSWPEPAVHSPIDDRRSVSGSDHYGTTTSGAPSRSGSLPPSRHGAEGGFNPYADSFARFTQPSGRQTSSLSHTNSRAFPERNGSIQSESLQQIAQAQMKLEQEQEPRLGAHRSSFSVSAFTPAYAPSGQALNDPRDAYQDVQIPLQPDAQAFRSTGTYTPESFTNGQVSDPNVQFRSVTYDTRSAPNGNTAVRQSPFYSQTHTPPVHDYLNPTFRGDQGLNHPNNIALVQNKLAGYQIQQERRNVAPAQYYQQYQHMLPINQLRNPQGYQYAMPNGMPMTALPPHMAMVQMAPMMPVLEAPRGPRMQQATEGVAAMSLVLDSFKKESKQNKRWELTDIYENVVEFAGDQHGSRFIQQKLETANSEVKDRVFRELEKNALQLMQDVFGNYVIQKFFEHGDQVQKRVLAAKMKGHVFALSNQMYACRVVQKALEHVLVDQQAEMVKELEKDVLKTVKDQNGNHVIQRVVERVPIEYIQPIVDSFRGQIDNLSTNSYGCRVIQRLVEKIPEPQRRFILTELHAAGSKLITDSYGNYVVQHVIEHGLPEDRGKMITLIRNQFLIFSKHKFASNVVERCLICGSDAERRQLVSTVITKNERGENNLLSLLKDGYGNYVIQKMLETLTRPDYEIFVEALKPELEKAKKIISGKQIQSVERKMNRFDRADSPTEVRDEVPLTPGLSSSAQSPQSSSMLASTTASTVDDPVHSACMSPSPSVVTEGVQIEAAPSST</sequence>
<dbReference type="FunFam" id="1.25.10.10:FF:000004">
    <property type="entry name" value="Pumilio homolog 1 isoform 2"/>
    <property type="match status" value="1"/>
</dbReference>
<dbReference type="SUPFAM" id="SSF48371">
    <property type="entry name" value="ARM repeat"/>
    <property type="match status" value="1"/>
</dbReference>
<evidence type="ECO:0000256" key="8">
    <source>
        <dbReference type="PROSITE-ProRule" id="PRU00317"/>
    </source>
</evidence>
<feature type="compositionally biased region" description="Polar residues" evidence="9">
    <location>
        <begin position="248"/>
        <end position="266"/>
    </location>
</feature>
<dbReference type="GO" id="GO:0005737">
    <property type="term" value="C:cytoplasm"/>
    <property type="evidence" value="ECO:0007669"/>
    <property type="project" value="UniProtKB-SubCell"/>
</dbReference>
<dbReference type="SMART" id="SM00025">
    <property type="entry name" value="Pumilio"/>
    <property type="match status" value="8"/>
</dbReference>
<dbReference type="PANTHER" id="PTHR12537:SF12">
    <property type="entry name" value="MATERNAL PROTEIN PUMILIO"/>
    <property type="match status" value="1"/>
</dbReference>
<organism evidence="11 12">
    <name type="scientific">Curvularia kusanoi</name>
    <name type="common">Cochliobolus kusanoi</name>
    <dbReference type="NCBI Taxonomy" id="90978"/>
    <lineage>
        <taxon>Eukaryota</taxon>
        <taxon>Fungi</taxon>
        <taxon>Dikarya</taxon>
        <taxon>Ascomycota</taxon>
        <taxon>Pezizomycotina</taxon>
        <taxon>Dothideomycetes</taxon>
        <taxon>Pleosporomycetidae</taxon>
        <taxon>Pleosporales</taxon>
        <taxon>Pleosporineae</taxon>
        <taxon>Pleosporaceae</taxon>
        <taxon>Curvularia</taxon>
    </lineage>
</organism>
<feature type="compositionally biased region" description="Basic and acidic residues" evidence="9">
    <location>
        <begin position="845"/>
        <end position="862"/>
    </location>
</feature>
<comment type="function">
    <text evidence="5">RNA-binding nucleolar protein required for pre-rRNA processing. Involved in production of 18S rRNA and assembly of small ribosomal subunit.</text>
</comment>
<dbReference type="GO" id="GO:0000288">
    <property type="term" value="P:nuclear-transcribed mRNA catabolic process, deadenylation-dependent decay"/>
    <property type="evidence" value="ECO:0007669"/>
    <property type="project" value="TreeGrafter"/>
</dbReference>
<keyword evidence="2" id="KW-0963">Cytoplasm</keyword>
<dbReference type="Gene3D" id="1.25.10.10">
    <property type="entry name" value="Leucine-rich Repeat Variant"/>
    <property type="match status" value="1"/>
</dbReference>
<dbReference type="InterPro" id="IPR033712">
    <property type="entry name" value="Pumilio_RNA-bd"/>
</dbReference>
<feature type="compositionally biased region" description="Low complexity" evidence="9">
    <location>
        <begin position="74"/>
        <end position="83"/>
    </location>
</feature>
<comment type="caution">
    <text evidence="11">The sequence shown here is derived from an EMBL/GenBank/DDBJ whole genome shotgun (WGS) entry which is preliminary data.</text>
</comment>
<evidence type="ECO:0000256" key="1">
    <source>
        <dbReference type="ARBA" id="ARBA00004496"/>
    </source>
</evidence>
<evidence type="ECO:0000259" key="10">
    <source>
        <dbReference type="PROSITE" id="PS50303"/>
    </source>
</evidence>
<feature type="region of interest" description="Disordered" evidence="9">
    <location>
        <begin position="1"/>
        <end position="111"/>
    </location>
</feature>
<feature type="repeat" description="Pumilio" evidence="8">
    <location>
        <begin position="785"/>
        <end position="821"/>
    </location>
</feature>
<protein>
    <recommendedName>
        <fullName evidence="7">Pumilio homology domain family member 3</fullName>
    </recommendedName>
</protein>
<dbReference type="PROSITE" id="PS50303">
    <property type="entry name" value="PUM_HD"/>
    <property type="match status" value="1"/>
</dbReference>
<feature type="repeat" description="Pumilio" evidence="8">
    <location>
        <begin position="671"/>
        <end position="706"/>
    </location>
</feature>
<evidence type="ECO:0000256" key="5">
    <source>
        <dbReference type="ARBA" id="ARBA00024893"/>
    </source>
</evidence>
<dbReference type="InterPro" id="IPR011989">
    <property type="entry name" value="ARM-like"/>
</dbReference>
<keyword evidence="3" id="KW-0677">Repeat</keyword>
<feature type="repeat" description="Pumilio" evidence="8">
    <location>
        <begin position="743"/>
        <end position="778"/>
    </location>
</feature>
<accession>A0A9P4WBL9</accession>
<proteinExistence type="inferred from homology"/>
<evidence type="ECO:0000256" key="7">
    <source>
        <dbReference type="ARBA" id="ARBA00081811"/>
    </source>
</evidence>
<reference evidence="11" key="1">
    <citation type="submission" date="2019-04" db="EMBL/GenBank/DDBJ databases">
        <title>Sequencing of skin fungus with MAO and IRED activity.</title>
        <authorList>
            <person name="Marsaioli A.J."/>
            <person name="Bonatto J.M.C."/>
            <person name="Reis Junior O."/>
        </authorList>
    </citation>
    <scope>NUCLEOTIDE SEQUENCE</scope>
    <source>
        <strain evidence="11">30M1</strain>
    </source>
</reference>
<dbReference type="InterPro" id="IPR001313">
    <property type="entry name" value="Pumilio_RNA-bd_rpt"/>
</dbReference>
<evidence type="ECO:0000313" key="12">
    <source>
        <dbReference type="Proteomes" id="UP000801428"/>
    </source>
</evidence>
<feature type="domain" description="PUM-HD" evidence="10">
    <location>
        <begin position="505"/>
        <end position="847"/>
    </location>
</feature>
<feature type="repeat" description="Pumilio" evidence="8">
    <location>
        <begin position="707"/>
        <end position="742"/>
    </location>
</feature>
<dbReference type="GO" id="GO:0003730">
    <property type="term" value="F:mRNA 3'-UTR binding"/>
    <property type="evidence" value="ECO:0007669"/>
    <property type="project" value="TreeGrafter"/>
</dbReference>
<feature type="compositionally biased region" description="Polar residues" evidence="9">
    <location>
        <begin position="208"/>
        <end position="228"/>
    </location>
</feature>
<feature type="region of interest" description="Disordered" evidence="9">
    <location>
        <begin position="183"/>
        <end position="277"/>
    </location>
</feature>
<dbReference type="Proteomes" id="UP000801428">
    <property type="component" value="Unassembled WGS sequence"/>
</dbReference>
<feature type="repeat" description="Pumilio" evidence="8">
    <location>
        <begin position="563"/>
        <end position="598"/>
    </location>
</feature>
<dbReference type="PANTHER" id="PTHR12537">
    <property type="entry name" value="RNA BINDING PROTEIN PUMILIO-RELATED"/>
    <property type="match status" value="1"/>
</dbReference>
<comment type="similarity">
    <text evidence="6">Belongs to the PUF3 family.</text>
</comment>
<feature type="repeat" description="Pumilio" evidence="8">
    <location>
        <begin position="599"/>
        <end position="634"/>
    </location>
</feature>
<gene>
    <name evidence="11" type="primary">PUF3</name>
    <name evidence="11" type="ORF">E8E13_007096</name>
</gene>
<dbReference type="InterPro" id="IPR033133">
    <property type="entry name" value="PUM-HD"/>
</dbReference>
<dbReference type="CDD" id="cd07920">
    <property type="entry name" value="Pumilio"/>
    <property type="match status" value="1"/>
</dbReference>
<evidence type="ECO:0000256" key="9">
    <source>
        <dbReference type="SAM" id="MobiDB-lite"/>
    </source>
</evidence>
<dbReference type="AlphaFoldDB" id="A0A9P4WBL9"/>
<feature type="repeat" description="Pumilio" evidence="8">
    <location>
        <begin position="527"/>
        <end position="562"/>
    </location>
</feature>
<comment type="subcellular location">
    <subcellularLocation>
        <location evidence="1">Cytoplasm</location>
    </subcellularLocation>
</comment>
<dbReference type="OrthoDB" id="668540at2759"/>
<name>A0A9P4WBL9_CURKU</name>
<evidence type="ECO:0000256" key="3">
    <source>
        <dbReference type="ARBA" id="ARBA00022737"/>
    </source>
</evidence>